<dbReference type="PANTHER" id="PTHR43791:SF36">
    <property type="entry name" value="TRANSPORTER, PUTATIVE (AFU_ORTHOLOGUE AFUA_6G08340)-RELATED"/>
    <property type="match status" value="1"/>
</dbReference>
<accession>A0A1I4NK01</accession>
<dbReference type="AlphaFoldDB" id="A0A1I4NK01"/>
<dbReference type="STRING" id="582667.SAMN05192568_102117"/>
<feature type="transmembrane region" description="Helical" evidence="6">
    <location>
        <begin position="336"/>
        <end position="354"/>
    </location>
</feature>
<feature type="transmembrane region" description="Helical" evidence="6">
    <location>
        <begin position="245"/>
        <end position="266"/>
    </location>
</feature>
<dbReference type="Proteomes" id="UP000199048">
    <property type="component" value="Unassembled WGS sequence"/>
</dbReference>
<dbReference type="Gene3D" id="1.20.1250.20">
    <property type="entry name" value="MFS general substrate transporter like domains"/>
    <property type="match status" value="2"/>
</dbReference>
<feature type="transmembrane region" description="Helical" evidence="6">
    <location>
        <begin position="81"/>
        <end position="104"/>
    </location>
</feature>
<dbReference type="GO" id="GO:0016020">
    <property type="term" value="C:membrane"/>
    <property type="evidence" value="ECO:0007669"/>
    <property type="project" value="UniProtKB-SubCell"/>
</dbReference>
<feature type="transmembrane region" description="Helical" evidence="6">
    <location>
        <begin position="361"/>
        <end position="382"/>
    </location>
</feature>
<dbReference type="SUPFAM" id="SSF103473">
    <property type="entry name" value="MFS general substrate transporter"/>
    <property type="match status" value="1"/>
</dbReference>
<comment type="subcellular location">
    <subcellularLocation>
        <location evidence="1">Membrane</location>
        <topology evidence="1">Multi-pass membrane protein</topology>
    </subcellularLocation>
</comment>
<evidence type="ECO:0000256" key="2">
    <source>
        <dbReference type="ARBA" id="ARBA00022448"/>
    </source>
</evidence>
<dbReference type="PANTHER" id="PTHR43791">
    <property type="entry name" value="PERMEASE-RELATED"/>
    <property type="match status" value="1"/>
</dbReference>
<proteinExistence type="predicted"/>
<sequence>MSTSTEVAASAMRKITIRFVPLLFICFIVSFLDRVNVGFAALTMNKDLGFSASIFGFGAGLFFLTYVLFEVPSNLMLERYGARVWIARIMITWGLVSALTAFVAGPLSFYAIRLLLGAAEAGFFPGVIFLLLHWIPPSFRGRVVGTFMAAMPVASALGSPVSGLLLNMDGILGLHGWQWLFLIEAVPAVLLAPVVLYVLSDKPADAAWLTDAEKAWVQQQVSSGLGAGVGHGHSSLRAVFTDPRVLLLALAWFGLTGINYGLSFFLPQIVAAFGLSLVATGLLSAVPFALAGVAMVVWGKRSDRMRERRNHIYLPALLAVAGLIGTAYSSLLVTKLAFLCIAAIGVFSALPLFWSLPPMVLSPATAAAGIALVNALGNLSGFVQPNIMGFLKDRFGGFEGGLLSIALFALIAVVCIWSIATRLGVGAVEADPALARAGVEHS</sequence>
<feature type="transmembrane region" description="Helical" evidence="6">
    <location>
        <begin position="402"/>
        <end position="420"/>
    </location>
</feature>
<dbReference type="InterPro" id="IPR011701">
    <property type="entry name" value="MFS"/>
</dbReference>
<protein>
    <submittedName>
        <fullName evidence="8">Nitrate/nitrite transporter NarK</fullName>
    </submittedName>
</protein>
<feature type="domain" description="Major facilitator superfamily (MFS) profile" evidence="7">
    <location>
        <begin position="19"/>
        <end position="424"/>
    </location>
</feature>
<dbReference type="InterPro" id="IPR036259">
    <property type="entry name" value="MFS_trans_sf"/>
</dbReference>
<organism evidence="8 9">
    <name type="scientific">Methylobacterium pseudosasicola</name>
    <dbReference type="NCBI Taxonomy" id="582667"/>
    <lineage>
        <taxon>Bacteria</taxon>
        <taxon>Pseudomonadati</taxon>
        <taxon>Pseudomonadota</taxon>
        <taxon>Alphaproteobacteria</taxon>
        <taxon>Hyphomicrobiales</taxon>
        <taxon>Methylobacteriaceae</taxon>
        <taxon>Methylobacterium</taxon>
    </lineage>
</organism>
<evidence type="ECO:0000256" key="5">
    <source>
        <dbReference type="ARBA" id="ARBA00023136"/>
    </source>
</evidence>
<feature type="transmembrane region" description="Helical" evidence="6">
    <location>
        <begin position="311"/>
        <end position="330"/>
    </location>
</feature>
<keyword evidence="2" id="KW-0813">Transport</keyword>
<feature type="transmembrane region" description="Helical" evidence="6">
    <location>
        <begin position="177"/>
        <end position="199"/>
    </location>
</feature>
<dbReference type="Pfam" id="PF07690">
    <property type="entry name" value="MFS_1"/>
    <property type="match status" value="1"/>
</dbReference>
<evidence type="ECO:0000259" key="7">
    <source>
        <dbReference type="PROSITE" id="PS50850"/>
    </source>
</evidence>
<feature type="transmembrane region" description="Helical" evidence="6">
    <location>
        <begin position="48"/>
        <end position="69"/>
    </location>
</feature>
<evidence type="ECO:0000313" key="9">
    <source>
        <dbReference type="Proteomes" id="UP000199048"/>
    </source>
</evidence>
<feature type="transmembrane region" description="Helical" evidence="6">
    <location>
        <begin position="20"/>
        <end position="42"/>
    </location>
</feature>
<keyword evidence="3 6" id="KW-0812">Transmembrane</keyword>
<keyword evidence="4 6" id="KW-1133">Transmembrane helix</keyword>
<evidence type="ECO:0000256" key="1">
    <source>
        <dbReference type="ARBA" id="ARBA00004141"/>
    </source>
</evidence>
<feature type="transmembrane region" description="Helical" evidence="6">
    <location>
        <begin position="272"/>
        <end position="299"/>
    </location>
</feature>
<dbReference type="EMBL" id="FOTK01000021">
    <property type="protein sequence ID" value="SFM15637.1"/>
    <property type="molecule type" value="Genomic_DNA"/>
</dbReference>
<dbReference type="OrthoDB" id="9773957at2"/>
<dbReference type="RefSeq" id="WP_092043178.1">
    <property type="nucleotide sequence ID" value="NZ_FOTK01000021.1"/>
</dbReference>
<keyword evidence="9" id="KW-1185">Reference proteome</keyword>
<keyword evidence="5 6" id="KW-0472">Membrane</keyword>
<dbReference type="PROSITE" id="PS50850">
    <property type="entry name" value="MFS"/>
    <property type="match status" value="1"/>
</dbReference>
<reference evidence="9" key="1">
    <citation type="submission" date="2016-10" db="EMBL/GenBank/DDBJ databases">
        <authorList>
            <person name="Varghese N."/>
            <person name="Submissions S."/>
        </authorList>
    </citation>
    <scope>NUCLEOTIDE SEQUENCE [LARGE SCALE GENOMIC DNA]</scope>
    <source>
        <strain evidence="9">BL36</strain>
    </source>
</reference>
<evidence type="ECO:0000313" key="8">
    <source>
        <dbReference type="EMBL" id="SFM15637.1"/>
    </source>
</evidence>
<evidence type="ECO:0000256" key="4">
    <source>
        <dbReference type="ARBA" id="ARBA00022989"/>
    </source>
</evidence>
<dbReference type="FunFam" id="1.20.1250.20:FF:000018">
    <property type="entry name" value="MFS transporter permease"/>
    <property type="match status" value="1"/>
</dbReference>
<dbReference type="GO" id="GO:0022857">
    <property type="term" value="F:transmembrane transporter activity"/>
    <property type="evidence" value="ECO:0007669"/>
    <property type="project" value="InterPro"/>
</dbReference>
<evidence type="ECO:0000256" key="3">
    <source>
        <dbReference type="ARBA" id="ARBA00022692"/>
    </source>
</evidence>
<evidence type="ECO:0000256" key="6">
    <source>
        <dbReference type="SAM" id="Phobius"/>
    </source>
</evidence>
<feature type="transmembrane region" description="Helical" evidence="6">
    <location>
        <begin position="110"/>
        <end position="132"/>
    </location>
</feature>
<gene>
    <name evidence="8" type="ORF">SAMN05192568_102117</name>
</gene>
<dbReference type="CDD" id="cd17319">
    <property type="entry name" value="MFS_ExuT_GudP_like"/>
    <property type="match status" value="1"/>
</dbReference>
<name>A0A1I4NK01_9HYPH</name>
<dbReference type="InterPro" id="IPR020846">
    <property type="entry name" value="MFS_dom"/>
</dbReference>
<feature type="transmembrane region" description="Helical" evidence="6">
    <location>
        <begin position="144"/>
        <end position="165"/>
    </location>
</feature>